<reference evidence="1" key="1">
    <citation type="journal article" date="2017" name="MBio">
        <title>Type VI secretion-mediated competition in the bee gut microbiome.</title>
        <authorList>
            <person name="Steele M.I."/>
            <person name="Kwong W.K."/>
            <person name="Powell J.E."/>
            <person name="Whiteley M."/>
            <person name="Moran N.A."/>
        </authorList>
    </citation>
    <scope>NUCLEOTIDE SEQUENCE [LARGE SCALE GENOMIC DNA]</scope>
    <source>
        <strain evidence="1">WkB273</strain>
    </source>
</reference>
<name>A0A2N9X5F6_9NEIS</name>
<evidence type="ECO:0000313" key="2">
    <source>
        <dbReference type="Proteomes" id="UP000230202"/>
    </source>
</evidence>
<dbReference type="AlphaFoldDB" id="A0A2N9X5F6"/>
<gene>
    <name evidence="1" type="ORF">BHC54_07650</name>
</gene>
<protein>
    <submittedName>
        <fullName evidence="1">Uncharacterized protein</fullName>
    </submittedName>
</protein>
<comment type="caution">
    <text evidence="1">The sequence shown here is derived from an EMBL/GenBank/DDBJ whole genome shotgun (WGS) entry which is preliminary data.</text>
</comment>
<dbReference type="Proteomes" id="UP000230202">
    <property type="component" value="Unassembled WGS sequence"/>
</dbReference>
<dbReference type="EMBL" id="MEIL01000029">
    <property type="protein sequence ID" value="PIT38409.1"/>
    <property type="molecule type" value="Genomic_DNA"/>
</dbReference>
<organism evidence="1 2">
    <name type="scientific">Snodgrassella alvi</name>
    <dbReference type="NCBI Taxonomy" id="1196083"/>
    <lineage>
        <taxon>Bacteria</taxon>
        <taxon>Pseudomonadati</taxon>
        <taxon>Pseudomonadota</taxon>
        <taxon>Betaproteobacteria</taxon>
        <taxon>Neisseriales</taxon>
        <taxon>Neisseriaceae</taxon>
        <taxon>Snodgrassella</taxon>
    </lineage>
</organism>
<evidence type="ECO:0000313" key="1">
    <source>
        <dbReference type="EMBL" id="PIT38409.1"/>
    </source>
</evidence>
<accession>A0A2N9X5F6</accession>
<sequence length="64" mass="7478">MMHSLVLFFMCKCKTTASYGTQAVDVCKLKAMLWLQLFWLDSLQAYDGNSQYETHYHPNDIKIV</sequence>
<keyword evidence="2" id="KW-1185">Reference proteome</keyword>
<proteinExistence type="predicted"/>